<dbReference type="PANTHER" id="PTHR10361">
    <property type="entry name" value="SODIUM-BILE ACID COTRANSPORTER"/>
    <property type="match status" value="1"/>
</dbReference>
<evidence type="ECO:0000256" key="4">
    <source>
        <dbReference type="ARBA" id="ARBA00023136"/>
    </source>
</evidence>
<dbReference type="Pfam" id="PF01758">
    <property type="entry name" value="SBF"/>
    <property type="match status" value="1"/>
</dbReference>
<evidence type="ECO:0000313" key="7">
    <source>
        <dbReference type="Proteomes" id="UP001596011"/>
    </source>
</evidence>
<dbReference type="RefSeq" id="WP_377140061.1">
    <property type="nucleotide sequence ID" value="NZ_JBHSFI010000008.1"/>
</dbReference>
<feature type="transmembrane region" description="Helical" evidence="5">
    <location>
        <begin position="162"/>
        <end position="184"/>
    </location>
</feature>
<feature type="transmembrane region" description="Helical" evidence="5">
    <location>
        <begin position="127"/>
        <end position="150"/>
    </location>
</feature>
<feature type="transmembrane region" description="Helical" evidence="5">
    <location>
        <begin position="219"/>
        <end position="244"/>
    </location>
</feature>
<comment type="subcellular location">
    <subcellularLocation>
        <location evidence="1">Membrane</location>
        <topology evidence="1">Multi-pass membrane protein</topology>
    </subcellularLocation>
</comment>
<sequence length="310" mass="32029">MGTLRKIADLVGRWFAVLVLLAGVAGLLAPTQLAPLAGHVPLFLGIVMFGMGLTLRGGDFALVAKRPWAVLIGVVAQFVIMPSLAWAVGGLYGLTGMAMLGMILVGAAPGGTASNVIVYLGKGDTALSVTMTAISTLLAPFLTPLLILRLADEALDIRFMDLFGSILQVVLAPVLAGLVIRAVAGRFVEKLLPYLPIVSVGGIVLVVLGVVAANAQTVLATGLLLALAVITHNLLGLLLGYGAAKLARLDRPARRAVSIEVGMQNSGLAASLAATHFSPAAALPAALFSVWHNLSGAALATWWARRPETR</sequence>
<dbReference type="PANTHER" id="PTHR10361:SF28">
    <property type="entry name" value="P3 PROTEIN-RELATED"/>
    <property type="match status" value="1"/>
</dbReference>
<dbReference type="EMBL" id="JBHSFI010000008">
    <property type="protein sequence ID" value="MFC4631176.1"/>
    <property type="molecule type" value="Genomic_DNA"/>
</dbReference>
<feature type="transmembrane region" description="Helical" evidence="5">
    <location>
        <begin position="36"/>
        <end position="55"/>
    </location>
</feature>
<feature type="transmembrane region" description="Helical" evidence="5">
    <location>
        <begin position="67"/>
        <end position="88"/>
    </location>
</feature>
<keyword evidence="4 5" id="KW-0472">Membrane</keyword>
<keyword evidence="3 5" id="KW-1133">Transmembrane helix</keyword>
<feature type="transmembrane region" description="Helical" evidence="5">
    <location>
        <begin position="12"/>
        <end position="30"/>
    </location>
</feature>
<dbReference type="InterPro" id="IPR004710">
    <property type="entry name" value="Bilac:Na_transpt"/>
</dbReference>
<organism evidence="6 7">
    <name type="scientific">Promicromonospora alba</name>
    <dbReference type="NCBI Taxonomy" id="1616110"/>
    <lineage>
        <taxon>Bacteria</taxon>
        <taxon>Bacillati</taxon>
        <taxon>Actinomycetota</taxon>
        <taxon>Actinomycetes</taxon>
        <taxon>Micrococcales</taxon>
        <taxon>Promicromonosporaceae</taxon>
        <taxon>Promicromonospora</taxon>
    </lineage>
</organism>
<reference evidence="7" key="1">
    <citation type="journal article" date="2019" name="Int. J. Syst. Evol. Microbiol.">
        <title>The Global Catalogue of Microorganisms (GCM) 10K type strain sequencing project: providing services to taxonomists for standard genome sequencing and annotation.</title>
        <authorList>
            <consortium name="The Broad Institute Genomics Platform"/>
            <consortium name="The Broad Institute Genome Sequencing Center for Infectious Disease"/>
            <person name="Wu L."/>
            <person name="Ma J."/>
        </authorList>
    </citation>
    <scope>NUCLEOTIDE SEQUENCE [LARGE SCALE GENOMIC DNA]</scope>
    <source>
        <strain evidence="7">CCUG 42722</strain>
    </source>
</reference>
<gene>
    <name evidence="6" type="ORF">ACFO6V_23215</name>
</gene>
<accession>A0ABV9HNL5</accession>
<keyword evidence="2 5" id="KW-0812">Transmembrane</keyword>
<comment type="caution">
    <text evidence="6">The sequence shown here is derived from an EMBL/GenBank/DDBJ whole genome shotgun (WGS) entry which is preliminary data.</text>
</comment>
<dbReference type="InterPro" id="IPR038770">
    <property type="entry name" value="Na+/solute_symporter_sf"/>
</dbReference>
<keyword evidence="7" id="KW-1185">Reference proteome</keyword>
<feature type="transmembrane region" description="Helical" evidence="5">
    <location>
        <begin position="191"/>
        <end position="213"/>
    </location>
</feature>
<dbReference type="InterPro" id="IPR002657">
    <property type="entry name" value="BilAc:Na_symport/Acr3"/>
</dbReference>
<evidence type="ECO:0000256" key="1">
    <source>
        <dbReference type="ARBA" id="ARBA00004141"/>
    </source>
</evidence>
<evidence type="ECO:0000313" key="6">
    <source>
        <dbReference type="EMBL" id="MFC4631176.1"/>
    </source>
</evidence>
<evidence type="ECO:0000256" key="5">
    <source>
        <dbReference type="SAM" id="Phobius"/>
    </source>
</evidence>
<evidence type="ECO:0000256" key="2">
    <source>
        <dbReference type="ARBA" id="ARBA00022692"/>
    </source>
</evidence>
<proteinExistence type="predicted"/>
<name>A0ABV9HNL5_9MICO</name>
<dbReference type="Gene3D" id="1.20.1530.20">
    <property type="match status" value="1"/>
</dbReference>
<feature type="transmembrane region" description="Helical" evidence="5">
    <location>
        <begin position="94"/>
        <end position="120"/>
    </location>
</feature>
<protein>
    <submittedName>
        <fullName evidence="6">Bile acid:sodium symporter family protein</fullName>
    </submittedName>
</protein>
<evidence type="ECO:0000256" key="3">
    <source>
        <dbReference type="ARBA" id="ARBA00022989"/>
    </source>
</evidence>
<dbReference type="Proteomes" id="UP001596011">
    <property type="component" value="Unassembled WGS sequence"/>
</dbReference>